<sequence length="93" mass="10390">MNSSIVVTCGRRFPVKILFVYVKRCESNGSPSRSVYTPVNLRALTLFIGCPDDREALAIAWRMSMHQGIQLSMVRMLISGDTAEVDIVNQIKS</sequence>
<keyword evidence="2" id="KW-1185">Reference proteome</keyword>
<proteinExistence type="predicted"/>
<evidence type="ECO:0000313" key="2">
    <source>
        <dbReference type="Proteomes" id="UP001359559"/>
    </source>
</evidence>
<comment type="caution">
    <text evidence="1">The sequence shown here is derived from an EMBL/GenBank/DDBJ whole genome shotgun (WGS) entry which is preliminary data.</text>
</comment>
<dbReference type="Proteomes" id="UP001359559">
    <property type="component" value="Unassembled WGS sequence"/>
</dbReference>
<evidence type="ECO:0000313" key="1">
    <source>
        <dbReference type="EMBL" id="KAK7319179.1"/>
    </source>
</evidence>
<name>A0AAN9KNT3_CLITE</name>
<protein>
    <submittedName>
        <fullName evidence="1">Uncharacterized protein</fullName>
    </submittedName>
</protein>
<dbReference type="AlphaFoldDB" id="A0AAN9KNT3"/>
<dbReference type="EMBL" id="JAYKXN010000001">
    <property type="protein sequence ID" value="KAK7319179.1"/>
    <property type="molecule type" value="Genomic_DNA"/>
</dbReference>
<reference evidence="1 2" key="1">
    <citation type="submission" date="2024-01" db="EMBL/GenBank/DDBJ databases">
        <title>The genomes of 5 underutilized Papilionoideae crops provide insights into root nodulation and disease resistance.</title>
        <authorList>
            <person name="Yuan L."/>
        </authorList>
    </citation>
    <scope>NUCLEOTIDE SEQUENCE [LARGE SCALE GENOMIC DNA]</scope>
    <source>
        <strain evidence="1">LY-2023</strain>
        <tissue evidence="1">Leaf</tissue>
    </source>
</reference>
<accession>A0AAN9KNT3</accession>
<organism evidence="1 2">
    <name type="scientific">Clitoria ternatea</name>
    <name type="common">Butterfly pea</name>
    <dbReference type="NCBI Taxonomy" id="43366"/>
    <lineage>
        <taxon>Eukaryota</taxon>
        <taxon>Viridiplantae</taxon>
        <taxon>Streptophyta</taxon>
        <taxon>Embryophyta</taxon>
        <taxon>Tracheophyta</taxon>
        <taxon>Spermatophyta</taxon>
        <taxon>Magnoliopsida</taxon>
        <taxon>eudicotyledons</taxon>
        <taxon>Gunneridae</taxon>
        <taxon>Pentapetalae</taxon>
        <taxon>rosids</taxon>
        <taxon>fabids</taxon>
        <taxon>Fabales</taxon>
        <taxon>Fabaceae</taxon>
        <taxon>Papilionoideae</taxon>
        <taxon>50 kb inversion clade</taxon>
        <taxon>NPAAA clade</taxon>
        <taxon>indigoferoid/millettioid clade</taxon>
        <taxon>Phaseoleae</taxon>
        <taxon>Clitoria</taxon>
    </lineage>
</organism>
<gene>
    <name evidence="1" type="ORF">RJT34_03897</name>
</gene>